<dbReference type="InterPro" id="IPR010982">
    <property type="entry name" value="Lambda_DNA-bd_dom_sf"/>
</dbReference>
<evidence type="ECO:0000259" key="1">
    <source>
        <dbReference type="Pfam" id="PF01381"/>
    </source>
</evidence>
<dbReference type="EMBL" id="LAZR01000417">
    <property type="protein sequence ID" value="KKN69830.1"/>
    <property type="molecule type" value="Genomic_DNA"/>
</dbReference>
<dbReference type="SUPFAM" id="SSF47413">
    <property type="entry name" value="lambda repressor-like DNA-binding domains"/>
    <property type="match status" value="1"/>
</dbReference>
<dbReference type="InterPro" id="IPR044930">
    <property type="entry name" value="Homing_endonuclease_His-Me"/>
</dbReference>
<protein>
    <recommendedName>
        <fullName evidence="4">HNH nuclease domain-containing protein</fullName>
    </recommendedName>
</protein>
<proteinExistence type="predicted"/>
<organism evidence="3">
    <name type="scientific">marine sediment metagenome</name>
    <dbReference type="NCBI Taxonomy" id="412755"/>
    <lineage>
        <taxon>unclassified sequences</taxon>
        <taxon>metagenomes</taxon>
        <taxon>ecological metagenomes</taxon>
    </lineage>
</organism>
<gene>
    <name evidence="3" type="ORF">LCGC14_0436540</name>
</gene>
<dbReference type="Pfam" id="PF13392">
    <property type="entry name" value="HNH_3"/>
    <property type="match status" value="1"/>
</dbReference>
<reference evidence="3" key="1">
    <citation type="journal article" date="2015" name="Nature">
        <title>Complex archaea that bridge the gap between prokaryotes and eukaryotes.</title>
        <authorList>
            <person name="Spang A."/>
            <person name="Saw J.H."/>
            <person name="Jorgensen S.L."/>
            <person name="Zaremba-Niedzwiedzka K."/>
            <person name="Martijn J."/>
            <person name="Lind A.E."/>
            <person name="van Eijk R."/>
            <person name="Schleper C."/>
            <person name="Guy L."/>
            <person name="Ettema T.J."/>
        </authorList>
    </citation>
    <scope>NUCLEOTIDE SEQUENCE</scope>
</reference>
<name>A0A0F9SLG2_9ZZZZ</name>
<dbReference type="GO" id="GO:0004519">
    <property type="term" value="F:endonuclease activity"/>
    <property type="evidence" value="ECO:0007669"/>
    <property type="project" value="InterPro"/>
</dbReference>
<sequence length="172" mass="18473">MLDNAITFSPRTPALFWAKVDKSAGVNGCWPWTAATYHDGYGMLGVLVGPGTWRAQRAHRISLLANGPISDGMHILHSCDSPPCVNPAHLREGTHQDNMADMAARGRLHRPAGELNGSAKLKQREVESIRSEYAAGGITQQALADKYGVAQSVVSDVVNGKRWACLLDGGAR</sequence>
<dbReference type="GO" id="GO:0003677">
    <property type="term" value="F:DNA binding"/>
    <property type="evidence" value="ECO:0007669"/>
    <property type="project" value="InterPro"/>
</dbReference>
<dbReference type="InterPro" id="IPR003615">
    <property type="entry name" value="HNH_nuc"/>
</dbReference>
<dbReference type="InterPro" id="IPR044925">
    <property type="entry name" value="His-Me_finger_sf"/>
</dbReference>
<dbReference type="Gene3D" id="3.90.75.10">
    <property type="entry name" value="Homing Intron 3 (I-ppo) Encoded Endonuclease, Chain A"/>
    <property type="match status" value="1"/>
</dbReference>
<evidence type="ECO:0008006" key="4">
    <source>
        <dbReference type="Google" id="ProtNLM"/>
    </source>
</evidence>
<evidence type="ECO:0000259" key="2">
    <source>
        <dbReference type="Pfam" id="PF13392"/>
    </source>
</evidence>
<feature type="domain" description="HTH cro/C1-type" evidence="1">
    <location>
        <begin position="134"/>
        <end position="162"/>
    </location>
</feature>
<dbReference type="Pfam" id="PF01381">
    <property type="entry name" value="HTH_3"/>
    <property type="match status" value="1"/>
</dbReference>
<comment type="caution">
    <text evidence="3">The sequence shown here is derived from an EMBL/GenBank/DDBJ whole genome shotgun (WGS) entry which is preliminary data.</text>
</comment>
<dbReference type="SUPFAM" id="SSF54060">
    <property type="entry name" value="His-Me finger endonucleases"/>
    <property type="match status" value="1"/>
</dbReference>
<dbReference type="InterPro" id="IPR001387">
    <property type="entry name" value="Cro/C1-type_HTH"/>
</dbReference>
<dbReference type="AlphaFoldDB" id="A0A0F9SLG2"/>
<accession>A0A0F9SLG2</accession>
<feature type="domain" description="HNH nuclease" evidence="2">
    <location>
        <begin position="61"/>
        <end position="99"/>
    </location>
</feature>
<dbReference type="CDD" id="cd00093">
    <property type="entry name" value="HTH_XRE"/>
    <property type="match status" value="1"/>
</dbReference>
<evidence type="ECO:0000313" key="3">
    <source>
        <dbReference type="EMBL" id="KKN69830.1"/>
    </source>
</evidence>